<keyword evidence="3" id="KW-1185">Reference proteome</keyword>
<proteinExistence type="predicted"/>
<name>A0ABN6YFA3_9MICO</name>
<dbReference type="EMBL" id="AP027734">
    <property type="protein sequence ID" value="BDZ54587.1"/>
    <property type="molecule type" value="Genomic_DNA"/>
</dbReference>
<protein>
    <submittedName>
        <fullName evidence="2">Uncharacterized protein</fullName>
    </submittedName>
</protein>
<gene>
    <name evidence="2" type="ORF">GCM10025870_16600</name>
</gene>
<sequence>MVVAAGGVEAAQGVALEPDPHVVRGQCGARREPDRAEDEVVRTTGEGEGQGGSDLSGVGGVRCVQTR</sequence>
<evidence type="ECO:0000313" key="3">
    <source>
        <dbReference type="Proteomes" id="UP001321477"/>
    </source>
</evidence>
<feature type="region of interest" description="Disordered" evidence="1">
    <location>
        <begin position="23"/>
        <end position="67"/>
    </location>
</feature>
<feature type="compositionally biased region" description="Basic and acidic residues" evidence="1">
    <location>
        <begin position="29"/>
        <end position="41"/>
    </location>
</feature>
<accession>A0ABN6YFA3</accession>
<organism evidence="2 3">
    <name type="scientific">Agromyces marinus</name>
    <dbReference type="NCBI Taxonomy" id="1389020"/>
    <lineage>
        <taxon>Bacteria</taxon>
        <taxon>Bacillati</taxon>
        <taxon>Actinomycetota</taxon>
        <taxon>Actinomycetes</taxon>
        <taxon>Micrococcales</taxon>
        <taxon>Microbacteriaceae</taxon>
        <taxon>Agromyces</taxon>
    </lineage>
</organism>
<feature type="compositionally biased region" description="Gly residues" evidence="1">
    <location>
        <begin position="46"/>
        <end position="60"/>
    </location>
</feature>
<evidence type="ECO:0000313" key="2">
    <source>
        <dbReference type="EMBL" id="BDZ54587.1"/>
    </source>
</evidence>
<evidence type="ECO:0000256" key="1">
    <source>
        <dbReference type="SAM" id="MobiDB-lite"/>
    </source>
</evidence>
<dbReference type="Proteomes" id="UP001321477">
    <property type="component" value="Chromosome"/>
</dbReference>
<reference evidence="3" key="1">
    <citation type="journal article" date="2019" name="Int. J. Syst. Evol. Microbiol.">
        <title>The Global Catalogue of Microorganisms (GCM) 10K type strain sequencing project: providing services to taxonomists for standard genome sequencing and annotation.</title>
        <authorList>
            <consortium name="The Broad Institute Genomics Platform"/>
            <consortium name="The Broad Institute Genome Sequencing Center for Infectious Disease"/>
            <person name="Wu L."/>
            <person name="Ma J."/>
        </authorList>
    </citation>
    <scope>NUCLEOTIDE SEQUENCE [LARGE SCALE GENOMIC DNA]</scope>
    <source>
        <strain evidence="3">NBRC 109019</strain>
    </source>
</reference>